<organism evidence="2 3">
    <name type="scientific">[Myrmecia] bisecta</name>
    <dbReference type="NCBI Taxonomy" id="41462"/>
    <lineage>
        <taxon>Eukaryota</taxon>
        <taxon>Viridiplantae</taxon>
        <taxon>Chlorophyta</taxon>
        <taxon>core chlorophytes</taxon>
        <taxon>Trebouxiophyceae</taxon>
        <taxon>Trebouxiales</taxon>
        <taxon>Trebouxiaceae</taxon>
        <taxon>Myrmecia</taxon>
    </lineage>
</organism>
<gene>
    <name evidence="2" type="ORF">WJX72_000521</name>
</gene>
<evidence type="ECO:0000256" key="1">
    <source>
        <dbReference type="SAM" id="SignalP"/>
    </source>
</evidence>
<feature type="signal peptide" evidence="1">
    <location>
        <begin position="1"/>
        <end position="18"/>
    </location>
</feature>
<dbReference type="Proteomes" id="UP001489004">
    <property type="component" value="Unassembled WGS sequence"/>
</dbReference>
<reference evidence="2 3" key="1">
    <citation type="journal article" date="2024" name="Nat. Commun.">
        <title>Phylogenomics reveals the evolutionary origins of lichenization in chlorophyte algae.</title>
        <authorList>
            <person name="Puginier C."/>
            <person name="Libourel C."/>
            <person name="Otte J."/>
            <person name="Skaloud P."/>
            <person name="Haon M."/>
            <person name="Grisel S."/>
            <person name="Petersen M."/>
            <person name="Berrin J.G."/>
            <person name="Delaux P.M."/>
            <person name="Dal Grande F."/>
            <person name="Keller J."/>
        </authorList>
    </citation>
    <scope>NUCLEOTIDE SEQUENCE [LARGE SCALE GENOMIC DNA]</scope>
    <source>
        <strain evidence="2 3">SAG 2043</strain>
    </source>
</reference>
<keyword evidence="3" id="KW-1185">Reference proteome</keyword>
<feature type="chain" id="PRO_5043923554" evidence="1">
    <location>
        <begin position="19"/>
        <end position="388"/>
    </location>
</feature>
<accession>A0AAW1P0P7</accession>
<dbReference type="EMBL" id="JALJOR010000026">
    <property type="protein sequence ID" value="KAK9802937.1"/>
    <property type="molecule type" value="Genomic_DNA"/>
</dbReference>
<evidence type="ECO:0000313" key="2">
    <source>
        <dbReference type="EMBL" id="KAK9802937.1"/>
    </source>
</evidence>
<sequence>MRVLLVVALLGLAVTVTAHRPVKDSVDPASEALLWKAVNSRQLQAPLAFPAVNSENVTCKVWCNGDKHEMSSVGLDADTKSCVGTLKIFCKGGGEDACGLYAAKCEGKTTSIEGKDAVVSVCEGAFRNYAKVVIHPKNETKILKVVYAYGNVGTTTAIKANKTENSTMLPVTLGEGLAEEAEGSTMMEAAGQLWGLLGNDTIAEVRSEGFTGRFRGFKVKERSDTHGHPGAKCFELSDDEDDDMFDKIEGKVLKSLKKADMELLPASLPMGSQLSEVEDGHGHVEVTCNGRPAWGKGFFPCFGKLEVSAGGRRGGMHATCKGFYTGVIGKMCMGFSSVHVEDKHVNVYDFCRGKKSVRAYGRPGKGFAMAAWCKGKDLYIAKEPEKEE</sequence>
<comment type="caution">
    <text evidence="2">The sequence shown here is derived from an EMBL/GenBank/DDBJ whole genome shotgun (WGS) entry which is preliminary data.</text>
</comment>
<evidence type="ECO:0000313" key="3">
    <source>
        <dbReference type="Proteomes" id="UP001489004"/>
    </source>
</evidence>
<keyword evidence="1" id="KW-0732">Signal</keyword>
<proteinExistence type="predicted"/>
<protein>
    <submittedName>
        <fullName evidence="2">Uncharacterized protein</fullName>
    </submittedName>
</protein>
<dbReference type="AlphaFoldDB" id="A0AAW1P0P7"/>
<name>A0AAW1P0P7_9CHLO</name>